<dbReference type="PROSITE" id="PS51192">
    <property type="entry name" value="HELICASE_ATP_BIND_1"/>
    <property type="match status" value="1"/>
</dbReference>
<evidence type="ECO:0000256" key="3">
    <source>
        <dbReference type="ARBA" id="ARBA00022806"/>
    </source>
</evidence>
<organism evidence="8 9">
    <name type="scientific">Dawidia cretensis</name>
    <dbReference type="NCBI Taxonomy" id="2782350"/>
    <lineage>
        <taxon>Bacteria</taxon>
        <taxon>Pseudomonadati</taxon>
        <taxon>Bacteroidota</taxon>
        <taxon>Cytophagia</taxon>
        <taxon>Cytophagales</taxon>
        <taxon>Chryseotaleaceae</taxon>
        <taxon>Dawidia</taxon>
    </lineage>
</organism>
<evidence type="ECO:0000259" key="6">
    <source>
        <dbReference type="PROSITE" id="PS51192"/>
    </source>
</evidence>
<reference evidence="8 9" key="1">
    <citation type="submission" date="2021-05" db="EMBL/GenBank/DDBJ databases">
        <title>A Polyphasic approach of four new species of the genus Ohtaekwangia: Ohtaekwangia histidinii sp. nov., Ohtaekwangia cretensis sp. nov., Ohtaekwangia indiensis sp. nov., Ohtaekwangia reichenbachii sp. nov. from diverse environment.</title>
        <authorList>
            <person name="Octaviana S."/>
        </authorList>
    </citation>
    <scope>NUCLEOTIDE SEQUENCE [LARGE SCALE GENOMIC DNA]</scope>
    <source>
        <strain evidence="8 9">PWU5</strain>
    </source>
</reference>
<comment type="caution">
    <text evidence="8">The sequence shown here is derived from an EMBL/GenBank/DDBJ whole genome shotgun (WGS) entry which is preliminary data.</text>
</comment>
<dbReference type="GO" id="GO:0005524">
    <property type="term" value="F:ATP binding"/>
    <property type="evidence" value="ECO:0007669"/>
    <property type="project" value="UniProtKB-KW"/>
</dbReference>
<accession>A0AAP2GN92</accession>
<dbReference type="SMART" id="SM00487">
    <property type="entry name" value="DEXDc"/>
    <property type="match status" value="1"/>
</dbReference>
<dbReference type="InterPro" id="IPR009001">
    <property type="entry name" value="Transl_elong_EF1A/Init_IF2_C"/>
</dbReference>
<keyword evidence="9" id="KW-1185">Reference proteome</keyword>
<evidence type="ECO:0000259" key="7">
    <source>
        <dbReference type="PROSITE" id="PS51194"/>
    </source>
</evidence>
<keyword evidence="1" id="KW-0547">Nucleotide-binding</keyword>
<dbReference type="PANTHER" id="PTHR45766">
    <property type="entry name" value="DNA ANNEALING HELICASE AND ENDONUCLEASE ZRANB3 FAMILY MEMBER"/>
    <property type="match status" value="1"/>
</dbReference>
<dbReference type="InterPro" id="IPR057342">
    <property type="entry name" value="DEXDc_RapA"/>
</dbReference>
<evidence type="ECO:0000256" key="2">
    <source>
        <dbReference type="ARBA" id="ARBA00022801"/>
    </source>
</evidence>
<evidence type="ECO:0000256" key="4">
    <source>
        <dbReference type="ARBA" id="ARBA00022840"/>
    </source>
</evidence>
<name>A0AAP2GN92_9BACT</name>
<keyword evidence="4" id="KW-0067">ATP-binding</keyword>
<protein>
    <submittedName>
        <fullName evidence="8">DEAD/DEAH box helicase family protein</fullName>
    </submittedName>
</protein>
<dbReference type="InterPro" id="IPR001650">
    <property type="entry name" value="Helicase_C-like"/>
</dbReference>
<dbReference type="CDD" id="cd18793">
    <property type="entry name" value="SF2_C_SNF"/>
    <property type="match status" value="1"/>
</dbReference>
<dbReference type="Gene3D" id="3.40.50.10810">
    <property type="entry name" value="Tandem AAA-ATPase domain"/>
    <property type="match status" value="1"/>
</dbReference>
<dbReference type="SMART" id="SM00490">
    <property type="entry name" value="HELICc"/>
    <property type="match status" value="1"/>
</dbReference>
<feature type="domain" description="Helicase ATP-binding" evidence="6">
    <location>
        <begin position="193"/>
        <end position="385"/>
    </location>
</feature>
<sequence length="1035" mass="118408">MKIRATLTLKATQEGGREKPILSGYRPTLRAGMIGSSDCVVTILNRTSIEPGGSGSVDIKILHPEKVKTIKEGNAFTLTEGLKEIANGSISTIQTYAFAEGDIVMFNGEEAEVLEVKKVFGVEKAKIKLLKSDKITETKLNQLEEVTAIFSDSKISYLAVAAKIRSEIFNQAMLAPLESNIIPLPHQILALEKVMSGQYLRFLMADEVGMGKTIETGLVLKELKLRGIVKRSLVIVPKSAMGQWHQEMKRHFNETFHIYDTDYINTISRTFSRLDADNEINLFAQHNQIIVSMDALKPLEHRQGWSKRQVEQYNKHRIQNVLEAEFDLLVIDECHKVGGSNTQVGRHQMASVLCNAIPNVLLLSATPHRGKSDHFRRILQLLDADAFAGEGMPSIKELEPYVVRTEKRQAIDYSGKPLFKKRHTFKIEVPYEVHHLKQRKLYEDVTEYVVTGFNMAKETKNNSYGFVMLLFQRMMSSSTQAILDAMQKRAERLSGERANVNEESVINNLEEYGYEGQLEMDYEEKIFSILEQTQGNYDTELTHLRGLIQKAKDCLSTETDAKVDYLLAKLLDLKKTENNPDVKFLLFTEFTSTQFMLQKILREKGGYLCDAINGSMDFDQRVDALKQFKDTTQILICTDAAGESLNMQFAHIVINYDMPWNPMIVEQRIGRVDRIGQDHEVLAYNMMLDNSVDKRVYEVVETKLSQIMKELGIDKTSDVLDSTLERDKISKLYLTSLLDPARFEQEGKNWLEDIKNKLRDYKITESALPTLSSEDITVDKVEAIKHSPLPKWLQTITVNYLRTKGIMYQNLLNGLKFKFPGYKETIYTFDIKASVNNPIPEPISLQHEIIQNILKEALPFNEGQQLPVVKIKQGRTSGGLWSLWLLEVKNNFETKHIVQPMFTSNDGENFPPFAQSIWDKLIQENDFFDCIGTLPAEDSIELFRHLSEKAEEFLLAKFEEFQKIILHNTDKIKSDKEKSFVFQEKQLRRIGIENIKQSRLNRLYREKETMEGSFHLSSQIVPSLSCLLMLNVVNE</sequence>
<proteinExistence type="predicted"/>
<dbReference type="Gene3D" id="2.40.30.10">
    <property type="entry name" value="Translation factors"/>
    <property type="match status" value="1"/>
</dbReference>
<dbReference type="PROSITE" id="PS51194">
    <property type="entry name" value="HELICASE_CTER"/>
    <property type="match status" value="1"/>
</dbReference>
<gene>
    <name evidence="8" type="ORF">KK062_03615</name>
</gene>
<dbReference type="GO" id="GO:0004386">
    <property type="term" value="F:helicase activity"/>
    <property type="evidence" value="ECO:0007669"/>
    <property type="project" value="UniProtKB-KW"/>
</dbReference>
<dbReference type="Proteomes" id="UP001319080">
    <property type="component" value="Unassembled WGS sequence"/>
</dbReference>
<dbReference type="SUPFAM" id="SSF52540">
    <property type="entry name" value="P-loop containing nucleoside triphosphate hydrolases"/>
    <property type="match status" value="2"/>
</dbReference>
<dbReference type="InterPro" id="IPR014001">
    <property type="entry name" value="Helicase_ATP-bd"/>
</dbReference>
<dbReference type="InterPro" id="IPR038718">
    <property type="entry name" value="SNF2-like_sf"/>
</dbReference>
<dbReference type="Pfam" id="PF00271">
    <property type="entry name" value="Helicase_C"/>
    <property type="match status" value="1"/>
</dbReference>
<dbReference type="InterPro" id="IPR000330">
    <property type="entry name" value="SNF2_N"/>
</dbReference>
<dbReference type="AlphaFoldDB" id="A0AAP2GN92"/>
<dbReference type="GO" id="GO:0016787">
    <property type="term" value="F:hydrolase activity"/>
    <property type="evidence" value="ECO:0007669"/>
    <property type="project" value="UniProtKB-KW"/>
</dbReference>
<feature type="domain" description="Helicase C-terminal" evidence="7">
    <location>
        <begin position="565"/>
        <end position="716"/>
    </location>
</feature>
<dbReference type="CDD" id="cd18011">
    <property type="entry name" value="DEXDc_RapA"/>
    <property type="match status" value="1"/>
</dbReference>
<evidence type="ECO:0000256" key="5">
    <source>
        <dbReference type="ARBA" id="ARBA00023134"/>
    </source>
</evidence>
<dbReference type="InterPro" id="IPR027417">
    <property type="entry name" value="P-loop_NTPase"/>
</dbReference>
<keyword evidence="2" id="KW-0378">Hydrolase</keyword>
<dbReference type="RefSeq" id="WP_254082865.1">
    <property type="nucleotide sequence ID" value="NZ_JAHESE010000001.1"/>
</dbReference>
<keyword evidence="3 8" id="KW-0347">Helicase</keyword>
<evidence type="ECO:0000256" key="1">
    <source>
        <dbReference type="ARBA" id="ARBA00022741"/>
    </source>
</evidence>
<dbReference type="SUPFAM" id="SSF50465">
    <property type="entry name" value="EF-Tu/eEF-1alpha/eIF2-gamma C-terminal domain"/>
    <property type="match status" value="1"/>
</dbReference>
<evidence type="ECO:0000313" key="8">
    <source>
        <dbReference type="EMBL" id="MBT1707291.1"/>
    </source>
</evidence>
<dbReference type="GO" id="GO:0005525">
    <property type="term" value="F:GTP binding"/>
    <property type="evidence" value="ECO:0007669"/>
    <property type="project" value="UniProtKB-KW"/>
</dbReference>
<dbReference type="InterPro" id="IPR049730">
    <property type="entry name" value="SNF2/RAD54-like_C"/>
</dbReference>
<keyword evidence="5" id="KW-0342">GTP-binding</keyword>
<dbReference type="Gene3D" id="3.40.50.300">
    <property type="entry name" value="P-loop containing nucleotide triphosphate hydrolases"/>
    <property type="match status" value="1"/>
</dbReference>
<dbReference type="Pfam" id="PF00176">
    <property type="entry name" value="SNF2-rel_dom"/>
    <property type="match status" value="1"/>
</dbReference>
<evidence type="ECO:0000313" key="9">
    <source>
        <dbReference type="Proteomes" id="UP001319080"/>
    </source>
</evidence>
<dbReference type="EMBL" id="JAHESE010000001">
    <property type="protein sequence ID" value="MBT1707291.1"/>
    <property type="molecule type" value="Genomic_DNA"/>
</dbReference>
<dbReference type="PANTHER" id="PTHR45766:SF6">
    <property type="entry name" value="SWI_SNF-RELATED MATRIX-ASSOCIATED ACTIN-DEPENDENT REGULATOR OF CHROMATIN SUBFAMILY A-LIKE PROTEIN 1"/>
    <property type="match status" value="1"/>
</dbReference>